<evidence type="ECO:0000313" key="1">
    <source>
        <dbReference type="EMBL" id="KAI4342808.1"/>
    </source>
</evidence>
<sequence>MENYLFERVLVAFAIGSLASVGCGSLRANSFLFPARAIRCGGLRKEQLSTLWRNSDVPSREAIDAVHSLKLSKSKSTDQIVAAEKLGRLLKADVLNAFAELKRQNQVQLSLLARFLPLPQ</sequence>
<keyword evidence="2" id="KW-1185">Reference proteome</keyword>
<gene>
    <name evidence="1" type="ORF">MLD38_027386</name>
</gene>
<comment type="caution">
    <text evidence="1">The sequence shown here is derived from an EMBL/GenBank/DDBJ whole genome shotgun (WGS) entry which is preliminary data.</text>
</comment>
<reference evidence="2" key="1">
    <citation type="journal article" date="2023" name="Front. Plant Sci.">
        <title>Chromosomal-level genome assembly of Melastoma candidum provides insights into trichome evolution.</title>
        <authorList>
            <person name="Zhong Y."/>
            <person name="Wu W."/>
            <person name="Sun C."/>
            <person name="Zou P."/>
            <person name="Liu Y."/>
            <person name="Dai S."/>
            <person name="Zhou R."/>
        </authorList>
    </citation>
    <scope>NUCLEOTIDE SEQUENCE [LARGE SCALE GENOMIC DNA]</scope>
</reference>
<protein>
    <submittedName>
        <fullName evidence="1">Uncharacterized protein</fullName>
    </submittedName>
</protein>
<proteinExistence type="predicted"/>
<accession>A0ACB9P1D4</accession>
<evidence type="ECO:0000313" key="2">
    <source>
        <dbReference type="Proteomes" id="UP001057402"/>
    </source>
</evidence>
<organism evidence="1 2">
    <name type="scientific">Melastoma candidum</name>
    <dbReference type="NCBI Taxonomy" id="119954"/>
    <lineage>
        <taxon>Eukaryota</taxon>
        <taxon>Viridiplantae</taxon>
        <taxon>Streptophyta</taxon>
        <taxon>Embryophyta</taxon>
        <taxon>Tracheophyta</taxon>
        <taxon>Spermatophyta</taxon>
        <taxon>Magnoliopsida</taxon>
        <taxon>eudicotyledons</taxon>
        <taxon>Gunneridae</taxon>
        <taxon>Pentapetalae</taxon>
        <taxon>rosids</taxon>
        <taxon>malvids</taxon>
        <taxon>Myrtales</taxon>
        <taxon>Melastomataceae</taxon>
        <taxon>Melastomatoideae</taxon>
        <taxon>Melastomateae</taxon>
        <taxon>Melastoma</taxon>
    </lineage>
</organism>
<dbReference type="EMBL" id="CM042886">
    <property type="protein sequence ID" value="KAI4342808.1"/>
    <property type="molecule type" value="Genomic_DNA"/>
</dbReference>
<dbReference type="Proteomes" id="UP001057402">
    <property type="component" value="Chromosome 7"/>
</dbReference>
<name>A0ACB9P1D4_9MYRT</name>